<dbReference type="GeneID" id="54783108"/>
<sequence>MSDDNIVFQYANECELEIHCSPFGLSGIFIKIVGTDLMGIGSTMGVITGTTKGLIHYNDSNDLINQKYKLYVVIDDDDMLRIDFTKIFFPDDEENAAQVDSPATQGDDVEVPTLIFRGKCPDGRPDNIEPFIGIFSFEKEDS</sequence>
<dbReference type="EMBL" id="SWFT01000130">
    <property type="protein sequence ID" value="KAA8899076.1"/>
    <property type="molecule type" value="Genomic_DNA"/>
</dbReference>
<accession>A0A642UHJ4</accession>
<dbReference type="RefSeq" id="XP_034010753.1">
    <property type="nucleotide sequence ID" value="XM_034157332.1"/>
</dbReference>
<dbReference type="OrthoDB" id="4031013at2759"/>
<evidence type="ECO:0000313" key="1">
    <source>
        <dbReference type="EMBL" id="KAA8899076.1"/>
    </source>
</evidence>
<organism evidence="1 2">
    <name type="scientific">Diutina rugosa</name>
    <name type="common">Yeast</name>
    <name type="synonym">Candida rugosa</name>
    <dbReference type="NCBI Taxonomy" id="5481"/>
    <lineage>
        <taxon>Eukaryota</taxon>
        <taxon>Fungi</taxon>
        <taxon>Dikarya</taxon>
        <taxon>Ascomycota</taxon>
        <taxon>Saccharomycotina</taxon>
        <taxon>Pichiomycetes</taxon>
        <taxon>Debaryomycetaceae</taxon>
        <taxon>Diutina</taxon>
    </lineage>
</organism>
<dbReference type="VEuPathDB" id="FungiDB:DIURU_004457"/>
<proteinExistence type="predicted"/>
<protein>
    <submittedName>
        <fullName evidence="1">Uncharacterized protein</fullName>
    </submittedName>
</protein>
<name>A0A642UHJ4_DIURU</name>
<evidence type="ECO:0000313" key="2">
    <source>
        <dbReference type="Proteomes" id="UP000449547"/>
    </source>
</evidence>
<dbReference type="OMA" id="CDLEIHC"/>
<dbReference type="Proteomes" id="UP000449547">
    <property type="component" value="Unassembled WGS sequence"/>
</dbReference>
<reference evidence="1 2" key="1">
    <citation type="submission" date="2019-07" db="EMBL/GenBank/DDBJ databases">
        <title>Genome assembly of two rare yeast pathogens: Diutina rugosa and Trichomonascus ciferrii.</title>
        <authorList>
            <person name="Mixao V."/>
            <person name="Saus E."/>
            <person name="Hansen A."/>
            <person name="Lass-Flor C."/>
            <person name="Gabaldon T."/>
        </authorList>
    </citation>
    <scope>NUCLEOTIDE SEQUENCE [LARGE SCALE GENOMIC DNA]</scope>
    <source>
        <strain evidence="1 2">CBS 613</strain>
    </source>
</reference>
<dbReference type="AlphaFoldDB" id="A0A642UHJ4"/>
<comment type="caution">
    <text evidence="1">The sequence shown here is derived from an EMBL/GenBank/DDBJ whole genome shotgun (WGS) entry which is preliminary data.</text>
</comment>
<gene>
    <name evidence="1" type="ORF">DIURU_004457</name>
</gene>
<keyword evidence="2" id="KW-1185">Reference proteome</keyword>